<reference evidence="2 3" key="1">
    <citation type="submission" date="2019-09" db="EMBL/GenBank/DDBJ databases">
        <authorList>
            <person name="Chandra G."/>
            <person name="Truman W A."/>
        </authorList>
    </citation>
    <scope>NUCLEOTIDE SEQUENCE [LARGE SCALE GENOMIC DNA]</scope>
    <source>
        <strain evidence="2">PS900</strain>
    </source>
</reference>
<accession>A0A8H2RRN7</accession>
<dbReference type="EMBL" id="CABVIE010000001">
    <property type="protein sequence ID" value="VVO54866.1"/>
    <property type="molecule type" value="Genomic_DNA"/>
</dbReference>
<evidence type="ECO:0000313" key="2">
    <source>
        <dbReference type="EMBL" id="VVO54866.1"/>
    </source>
</evidence>
<proteinExistence type="predicted"/>
<dbReference type="InterPro" id="IPR036034">
    <property type="entry name" value="PDZ_sf"/>
</dbReference>
<dbReference type="Pfam" id="PF13180">
    <property type="entry name" value="PDZ_2"/>
    <property type="match status" value="1"/>
</dbReference>
<name>A0A8H2RRN7_PSEFL</name>
<evidence type="ECO:0000259" key="1">
    <source>
        <dbReference type="Pfam" id="PF13180"/>
    </source>
</evidence>
<comment type="caution">
    <text evidence="2">The sequence shown here is derived from an EMBL/GenBank/DDBJ whole genome shotgun (WGS) entry which is preliminary data.</text>
</comment>
<gene>
    <name evidence="2" type="ORF">PS900_00492</name>
</gene>
<feature type="domain" description="PDZ" evidence="1">
    <location>
        <begin position="243"/>
        <end position="308"/>
    </location>
</feature>
<dbReference type="AlphaFoldDB" id="A0A8H2RRN7"/>
<sequence length="458" mass="48445">MTGCIAQVLHSTLTAAAEASHTPESVGATTSTWRGKSCKNLELSYGFMAEDQRKSAASGDSFSAKTSGWQMDAINQVRTEQGCIAGAAGVKVPANGQVIAYGYCYAGDDEHQYLTPVFTYGDYYADSGAAESDAFRAMLMSTYGSTGNGACLMEDSPTKAQAAIERKASLTNLQFRDTVRVAWTPPPMVKAPKASIAATSAIVPGKTTTTTPIAGSNLDVLTLGLILETPSPELVKALGLKDNSGAWVVSVTPGSPAAKAGIKPMDVIQDLSGQMVTAPNDVQTIAGKLRADYKAPLGVWRDRSNHELILTITSGPSPSVATTNTVAVAPAAISAAVQPPAAAGKLYCHAYVFVEKQPGGFQSPIIERAGESQDPAVMMASLSAFVTKVRQQQPDQWRPFSFPLEQCSSPTGYCFANTESSLFKVKQSAAQFCFLTRAEAETDLQKFNTFTPVYQVVN</sequence>
<dbReference type="InterPro" id="IPR001478">
    <property type="entry name" value="PDZ"/>
</dbReference>
<dbReference type="Proteomes" id="UP000325723">
    <property type="component" value="Unassembled WGS sequence"/>
</dbReference>
<dbReference type="SUPFAM" id="SSF50156">
    <property type="entry name" value="PDZ domain-like"/>
    <property type="match status" value="1"/>
</dbReference>
<evidence type="ECO:0000313" key="3">
    <source>
        <dbReference type="Proteomes" id="UP000325723"/>
    </source>
</evidence>
<protein>
    <recommendedName>
        <fullName evidence="1">PDZ domain-containing protein</fullName>
    </recommendedName>
</protein>
<organism evidence="2 3">
    <name type="scientific">Pseudomonas fluorescens</name>
    <dbReference type="NCBI Taxonomy" id="294"/>
    <lineage>
        <taxon>Bacteria</taxon>
        <taxon>Pseudomonadati</taxon>
        <taxon>Pseudomonadota</taxon>
        <taxon>Gammaproteobacteria</taxon>
        <taxon>Pseudomonadales</taxon>
        <taxon>Pseudomonadaceae</taxon>
        <taxon>Pseudomonas</taxon>
    </lineage>
</organism>
<dbReference type="Gene3D" id="2.30.42.10">
    <property type="match status" value="1"/>
</dbReference>